<dbReference type="PATRIC" id="fig|28229.3.peg.1554"/>
<proteinExistence type="predicted"/>
<feature type="active site" evidence="1">
    <location>
        <position position="196"/>
    </location>
</feature>
<dbReference type="EMBL" id="JQEC01000015">
    <property type="protein sequence ID" value="KGJ95165.1"/>
    <property type="molecule type" value="Genomic_DNA"/>
</dbReference>
<accession>A0A099KYA9</accession>
<dbReference type="InterPro" id="IPR024079">
    <property type="entry name" value="MetalloPept_cat_dom_sf"/>
</dbReference>
<dbReference type="GO" id="GO:0004222">
    <property type="term" value="F:metalloendopeptidase activity"/>
    <property type="evidence" value="ECO:0007669"/>
    <property type="project" value="UniProtKB-EC"/>
</dbReference>
<dbReference type="OrthoDB" id="9790784at2"/>
<dbReference type="GO" id="GO:0005576">
    <property type="term" value="C:extracellular region"/>
    <property type="evidence" value="ECO:0007669"/>
    <property type="project" value="InterPro"/>
</dbReference>
<dbReference type="Proteomes" id="UP000029868">
    <property type="component" value="Unassembled WGS sequence"/>
</dbReference>
<organism evidence="4 5">
    <name type="scientific">Colwellia psychrerythraea</name>
    <name type="common">Vibrio psychroerythus</name>
    <dbReference type="NCBI Taxonomy" id="28229"/>
    <lineage>
        <taxon>Bacteria</taxon>
        <taxon>Pseudomonadati</taxon>
        <taxon>Pseudomonadota</taxon>
        <taxon>Gammaproteobacteria</taxon>
        <taxon>Alteromonadales</taxon>
        <taxon>Colwelliaceae</taxon>
        <taxon>Colwellia</taxon>
    </lineage>
</organism>
<gene>
    <name evidence="4" type="ORF">GAB14E_1947</name>
</gene>
<keyword evidence="4" id="KW-0378">Hydrolase</keyword>
<dbReference type="Gene3D" id="2.60.40.780">
    <property type="entry name" value="von Hippel-Lindau disease tumour suppressor, beta domain"/>
    <property type="match status" value="2"/>
</dbReference>
<dbReference type="Pfam" id="PF04151">
    <property type="entry name" value="PPC"/>
    <property type="match status" value="1"/>
</dbReference>
<dbReference type="EC" id="3.4.21.101" evidence="4"/>
<protein>
    <submittedName>
        <fullName evidence="4">Microbial collagenase, Xanthomonalisin</fullName>
        <ecNumber evidence="4">3.4.21.101</ecNumber>
        <ecNumber evidence="4">3.4.24.3</ecNumber>
    </submittedName>
</protein>
<dbReference type="InterPro" id="IPR007280">
    <property type="entry name" value="Peptidase_C_arc/bac"/>
</dbReference>
<evidence type="ECO:0000256" key="1">
    <source>
        <dbReference type="PIRSR" id="PIRSR602169-1"/>
    </source>
</evidence>
<dbReference type="EC" id="3.4.24.3" evidence="4"/>
<dbReference type="Gene3D" id="2.60.120.380">
    <property type="match status" value="1"/>
</dbReference>
<feature type="chain" id="PRO_5001957475" evidence="2">
    <location>
        <begin position="34"/>
        <end position="901"/>
    </location>
</feature>
<dbReference type="Gene3D" id="1.10.390.20">
    <property type="match status" value="1"/>
</dbReference>
<dbReference type="Pfam" id="PF01752">
    <property type="entry name" value="Peptidase_M9"/>
    <property type="match status" value="1"/>
</dbReference>
<dbReference type="InterPro" id="IPR037140">
    <property type="entry name" value="VHL_beta_dom_sf"/>
</dbReference>
<feature type="domain" description="Peptidase C-terminal archaeal/bacterial" evidence="3">
    <location>
        <begin position="470"/>
        <end position="538"/>
    </location>
</feature>
<feature type="signal peptide" evidence="2">
    <location>
        <begin position="1"/>
        <end position="33"/>
    </location>
</feature>
<evidence type="ECO:0000313" key="4">
    <source>
        <dbReference type="EMBL" id="KGJ95165.1"/>
    </source>
</evidence>
<evidence type="ECO:0000256" key="2">
    <source>
        <dbReference type="SAM" id="SignalP"/>
    </source>
</evidence>
<dbReference type="SUPFAM" id="SSF55486">
    <property type="entry name" value="Metalloproteases ('zincins'), catalytic domain"/>
    <property type="match status" value="1"/>
</dbReference>
<dbReference type="GO" id="GO:0006508">
    <property type="term" value="P:proteolysis"/>
    <property type="evidence" value="ECO:0007669"/>
    <property type="project" value="InterPro"/>
</dbReference>
<dbReference type="RefSeq" id="WP_033081623.1">
    <property type="nucleotide sequence ID" value="NZ_JQEC01000015.1"/>
</dbReference>
<dbReference type="Gene3D" id="3.40.390.10">
    <property type="entry name" value="Collagenase (Catalytic Domain)"/>
    <property type="match status" value="1"/>
</dbReference>
<dbReference type="AlphaFoldDB" id="A0A099KYA9"/>
<name>A0A099KYA9_COLPS</name>
<dbReference type="GO" id="GO:0008270">
    <property type="term" value="F:zinc ion binding"/>
    <property type="evidence" value="ECO:0007669"/>
    <property type="project" value="InterPro"/>
</dbReference>
<sequence>MISNRVTNKKNNATCYKTALASLAMSVSMFSNAATVNTPPTAESIINLSKPGSHAQSHKHNSPVAQSSIPYNAGENILRYNYNCGSKISIRSESYITAENLQAVCDELISEEERYHRLMKTAKQPLSGDNNTTVQINAFKDYASYQYNAAQIFGIDTNNGGMYLEGDPSVPGNQASYVTYITDDGSSWWIMNLSHEFNHYLDGRYNMDGNFATYMESSNNVVFWLEGSAEYVAWVDWPYDYARELAEQANYSLADVVNTTYEHDTGRIYNWGYLGVAFIFERHPEALDTILSYFRSGNYSAYNSYIQNFSSQNGSEWYEWLQCTATYHDSPNNECWDHTPTTDPIDPVTPGEGSCAAMGPYSGRTSTTTSINIENLTNQTLQIRWLQEDGTLYSNVYDDAFAPGETFSRTSYIGDKWVVTDTNESCVELFTTVTNGNFKVEADDDVIITPEDNELTKASSKNLAIANAGDVKDFFIEVPADAKNVTFSVAANNGDADLYVKKGSMPTTSSYDCKSDSPDSNESCSAGDGEGTYFALVSAYAGFSGGSIVVDYTVDDIVIPTPDLVPDASCNLEGQAYSRNGTSTNFTINNNSETGLKVQWLSADGSRYSKVYNDNFAPGDSWSRGSYTGDRWIVTDQAGQCMKVITVESNGNYNMLGDDPIIIPDPVGAIGCQGGIQAYPSNMPNSYYYTRLCSSGTGLPIISGRYASDAALHRTAFLLDSVMQTVDSRVVPMMVANGFRHGVMGTYPSELTTWMPEYSHLDSAFWDERARGLGGMPSVPLGSSAEENAMCHSNDRYLGEDITIHEYAHSLHLLGLDYVFPGFSSRLQSAHANANYYSLWGAGHYAMNDYKEYFAEGVQSFFNANMGGGPNTRSALQAADPTLYGIIYEIFGNSPYYRSCP</sequence>
<evidence type="ECO:0000259" key="3">
    <source>
        <dbReference type="Pfam" id="PF04151"/>
    </source>
</evidence>
<comment type="caution">
    <text evidence="4">The sequence shown here is derived from an EMBL/GenBank/DDBJ whole genome shotgun (WGS) entry which is preliminary data.</text>
</comment>
<dbReference type="Gene3D" id="3.40.30.160">
    <property type="entry name" value="Collagenase ColT, N-terminal domain"/>
    <property type="match status" value="1"/>
</dbReference>
<dbReference type="PRINTS" id="PR00931">
    <property type="entry name" value="MICOLLPTASE"/>
</dbReference>
<evidence type="ECO:0000313" key="5">
    <source>
        <dbReference type="Proteomes" id="UP000029868"/>
    </source>
</evidence>
<reference evidence="4 5" key="1">
    <citation type="submission" date="2014-08" db="EMBL/GenBank/DDBJ databases">
        <title>Genomic and Phenotypic Diversity of Colwellia psychrerythraea strains from Disparate Marine Basins.</title>
        <authorList>
            <person name="Techtmann S.M."/>
            <person name="Stelling S.C."/>
            <person name="Utturkar S.M."/>
            <person name="Alshibli N."/>
            <person name="Harris A."/>
            <person name="Brown S.D."/>
            <person name="Hazen T.C."/>
        </authorList>
    </citation>
    <scope>NUCLEOTIDE SEQUENCE [LARGE SCALE GENOMIC DNA]</scope>
    <source>
        <strain evidence="4 5">GAB14E</strain>
    </source>
</reference>
<keyword evidence="2" id="KW-0732">Signal</keyword>
<dbReference type="InterPro" id="IPR002169">
    <property type="entry name" value="Peptidase_M9A/M9B"/>
</dbReference>